<gene>
    <name evidence="2" type="ORF">PGO_110180</name>
</gene>
<keyword evidence="3" id="KW-1185">Reference proteome</keyword>
<evidence type="ECO:0000256" key="1">
    <source>
        <dbReference type="SAM" id="MobiDB-lite"/>
    </source>
</evidence>
<dbReference type="GO" id="GO:0003713">
    <property type="term" value="F:transcription coactivator activity"/>
    <property type="evidence" value="ECO:0007669"/>
    <property type="project" value="InterPro"/>
</dbReference>
<dbReference type="GO" id="GO:0031490">
    <property type="term" value="F:chromatin DNA binding"/>
    <property type="evidence" value="ECO:0007669"/>
    <property type="project" value="TreeGrafter"/>
</dbReference>
<reference evidence="3" key="1">
    <citation type="submission" date="2017-04" db="EMBL/GenBank/DDBJ databases">
        <title>Plasmodium gonderi genome.</title>
        <authorList>
            <person name="Arisue N."/>
            <person name="Honma H."/>
            <person name="Kawai S."/>
            <person name="Tougan T."/>
            <person name="Tanabe K."/>
            <person name="Horii T."/>
        </authorList>
    </citation>
    <scope>NUCLEOTIDE SEQUENCE [LARGE SCALE GENOMIC DNA]</scope>
    <source>
        <strain evidence="3">ATCC 30045</strain>
    </source>
</reference>
<protein>
    <recommendedName>
        <fullName evidence="4">Arabinogalactan protein</fullName>
    </recommendedName>
</protein>
<proteinExistence type="predicted"/>
<accession>A0A1Y1JGB8</accession>
<dbReference type="Proteomes" id="UP000195521">
    <property type="component" value="Unassembled WGS sequence"/>
</dbReference>
<feature type="region of interest" description="Disordered" evidence="1">
    <location>
        <begin position="206"/>
        <end position="259"/>
    </location>
</feature>
<name>A0A1Y1JGB8_PLAGO</name>
<dbReference type="PANTHER" id="PTHR31606:SF1">
    <property type="entry name" value="WW DOMAIN BINDING PROTEIN 2, ISOFORM E"/>
    <property type="match status" value="1"/>
</dbReference>
<evidence type="ECO:0008006" key="4">
    <source>
        <dbReference type="Google" id="ProtNLM"/>
    </source>
</evidence>
<evidence type="ECO:0000313" key="3">
    <source>
        <dbReference type="Proteomes" id="UP000195521"/>
    </source>
</evidence>
<dbReference type="AlphaFoldDB" id="A0A1Y1JGB8"/>
<dbReference type="EMBL" id="BDQF01000012">
    <property type="protein sequence ID" value="GAW81569.1"/>
    <property type="molecule type" value="Genomic_DNA"/>
</dbReference>
<dbReference type="OrthoDB" id="1259151at2759"/>
<dbReference type="Pfam" id="PF01469">
    <property type="entry name" value="Pentapeptide_2"/>
    <property type="match status" value="1"/>
</dbReference>
<dbReference type="SUPFAM" id="SSF50729">
    <property type="entry name" value="PH domain-like"/>
    <property type="match status" value="1"/>
</dbReference>
<dbReference type="OMA" id="EFTYLRR"/>
<dbReference type="RefSeq" id="XP_028544158.1">
    <property type="nucleotide sequence ID" value="XM_028688357.1"/>
</dbReference>
<dbReference type="InterPro" id="IPR002989">
    <property type="entry name" value="Mycobac_pentapep"/>
</dbReference>
<dbReference type="PANTHER" id="PTHR31606">
    <property type="entry name" value="WW DOMAIN BINDING PROTEIN 2, ISOFORM E"/>
    <property type="match status" value="1"/>
</dbReference>
<dbReference type="CDD" id="cd13214">
    <property type="entry name" value="PH-GRAM_WBP2"/>
    <property type="match status" value="1"/>
</dbReference>
<evidence type="ECO:0000313" key="2">
    <source>
        <dbReference type="EMBL" id="GAW81569.1"/>
    </source>
</evidence>
<dbReference type="GeneID" id="39748297"/>
<feature type="compositionally biased region" description="Polar residues" evidence="1">
    <location>
        <begin position="211"/>
        <end position="244"/>
    </location>
</feature>
<sequence>MALNPTLIQGQEFLFPANKGSEFTYLRREDVKMKLYLPDRTIKEDGMIFLTSIRLVFIKSERSRTNANFISVELPLNLIEKPKFEQPVFGLNYLSGIVKPSVDNPNSLKSPCKWNIVFLNGQCSSFLNYFFKVYEAAKKNRPLGTLSEFNEQFFSNSNAYVDPSDPTFLYINEPNPESLYNAQGTTQNHYIPQNNQKNEDVPVYKRPYVPQHNNSNSVNNIPSYNQQNYMGNYDSASSRGSFSHQPYPPSGANASQASPNCGSQNCGSQNCGSQNYGSQNYCSPNYGSQNYCSPNSDISQHYNYQDNRSTYANQENTMSHYNQHSNFINYDQINNRNMHDHQNGNAISYNQRTQQPLHNQPNNQQFNPAYNEQFNNIHNQNNTIPSYTEQTTYQLNQKNGEYNGNQNGQSK</sequence>
<comment type="caution">
    <text evidence="2">The sequence shown here is derived from an EMBL/GenBank/DDBJ whole genome shotgun (WGS) entry which is preliminary data.</text>
</comment>
<dbReference type="InterPro" id="IPR044852">
    <property type="entry name" value="WBP2-like"/>
</dbReference>
<dbReference type="GO" id="GO:0005634">
    <property type="term" value="C:nucleus"/>
    <property type="evidence" value="ECO:0007669"/>
    <property type="project" value="TreeGrafter"/>
</dbReference>
<organism evidence="2 3">
    <name type="scientific">Plasmodium gonderi</name>
    <dbReference type="NCBI Taxonomy" id="77519"/>
    <lineage>
        <taxon>Eukaryota</taxon>
        <taxon>Sar</taxon>
        <taxon>Alveolata</taxon>
        <taxon>Apicomplexa</taxon>
        <taxon>Aconoidasida</taxon>
        <taxon>Haemosporida</taxon>
        <taxon>Plasmodiidae</taxon>
        <taxon>Plasmodium</taxon>
        <taxon>Plasmodium (Plasmodium)</taxon>
    </lineage>
</organism>